<keyword evidence="1" id="KW-1133">Transmembrane helix</keyword>
<dbReference type="InterPro" id="IPR006860">
    <property type="entry name" value="FecR"/>
</dbReference>
<accession>A0ABT0UD27</accession>
<keyword evidence="1" id="KW-0472">Membrane</keyword>
<dbReference type="InterPro" id="IPR012373">
    <property type="entry name" value="Ferrdict_sens_TM"/>
</dbReference>
<comment type="caution">
    <text evidence="3">The sequence shown here is derived from an EMBL/GenBank/DDBJ whole genome shotgun (WGS) entry which is preliminary data.</text>
</comment>
<evidence type="ECO:0000313" key="4">
    <source>
        <dbReference type="Proteomes" id="UP001202961"/>
    </source>
</evidence>
<protein>
    <submittedName>
        <fullName evidence="3">FecR family protein</fullName>
    </submittedName>
</protein>
<keyword evidence="4" id="KW-1185">Reference proteome</keyword>
<dbReference type="PANTHER" id="PTHR30273:SF2">
    <property type="entry name" value="PROTEIN FECR"/>
    <property type="match status" value="1"/>
</dbReference>
<dbReference type="Pfam" id="PF04773">
    <property type="entry name" value="FecR"/>
    <property type="match status" value="1"/>
</dbReference>
<evidence type="ECO:0000259" key="2">
    <source>
        <dbReference type="Pfam" id="PF04773"/>
    </source>
</evidence>
<dbReference type="EMBL" id="JAMQBK010000113">
    <property type="protein sequence ID" value="MCM2374938.1"/>
    <property type="molecule type" value="Genomic_DNA"/>
</dbReference>
<evidence type="ECO:0000313" key="3">
    <source>
        <dbReference type="EMBL" id="MCM2374938.1"/>
    </source>
</evidence>
<dbReference type="Proteomes" id="UP001202961">
    <property type="component" value="Unassembled WGS sequence"/>
</dbReference>
<sequence length="537" mass="58889">MSDETLLRQLNSLINGTINDEEHRVLQDRLKSDPSARTLYRERMDLEASLRTWAADDAVVSRASATVDIANGSRRTSQWSWSVVLTALAVSVLLAFTWWQWQPTTPQNQLAIGHSPADIETVLSGELVGRIVQQSDCRWKSVPDVHNGRFSPGALELVSGAAELRFDSGTNVVLESPCEIIIESADSARLLAGTVFVDVTEVSNGFLLETPESQIVDDGTQYAVSLGSDATEVHVFDGSVIWTPTSVSNPIEERISTGEARRYLRTEPSRSHRIPFGQRKFVRTIEADVLEASGGELIAYDGFENLAGQLRRGRSGFGWAGGWQLTGRGRGPLADVVDAPDDLVFGFDRTGRRLLSAGDGNELRRDFKEPISLHADDTFFMSLLASRQAKDAEADQVKSGTSLQISLEPESNSPRYTRRHSVSFGFTSDGASFVNNAGKIDETASAFTEGETFLIVFKYTATDRIGTAVVRVYQPDAKIDETEPQVWTVSGSPSIRPQEFVAIRITPGQNATWQIDELRMGTSWSSVTGAYFGVPSE</sequence>
<keyword evidence="1" id="KW-0812">Transmembrane</keyword>
<dbReference type="PANTHER" id="PTHR30273">
    <property type="entry name" value="PERIPLASMIC SIGNAL SENSOR AND SIGMA FACTOR ACTIVATOR FECR-RELATED"/>
    <property type="match status" value="1"/>
</dbReference>
<gene>
    <name evidence="3" type="ORF">NB063_30315</name>
</gene>
<feature type="transmembrane region" description="Helical" evidence="1">
    <location>
        <begin position="79"/>
        <end position="101"/>
    </location>
</feature>
<feature type="domain" description="FecR protein" evidence="2">
    <location>
        <begin position="160"/>
        <end position="240"/>
    </location>
</feature>
<proteinExistence type="predicted"/>
<organism evidence="3 4">
    <name type="scientific">Aporhodopirellula aestuarii</name>
    <dbReference type="NCBI Taxonomy" id="2950107"/>
    <lineage>
        <taxon>Bacteria</taxon>
        <taxon>Pseudomonadati</taxon>
        <taxon>Planctomycetota</taxon>
        <taxon>Planctomycetia</taxon>
        <taxon>Pirellulales</taxon>
        <taxon>Pirellulaceae</taxon>
        <taxon>Aporhodopirellula</taxon>
    </lineage>
</organism>
<reference evidence="3 4" key="1">
    <citation type="journal article" date="2022" name="Syst. Appl. Microbiol.">
        <title>Rhodopirellula aestuarii sp. nov., a novel member of the genus Rhodopirellula isolated from brackish sediments collected in the Tagus River estuary, Portugal.</title>
        <authorList>
            <person name="Vitorino I.R."/>
            <person name="Klimek D."/>
            <person name="Calusinska M."/>
            <person name="Lobo-da-Cunha A."/>
            <person name="Vasconcelos V."/>
            <person name="Lage O.M."/>
        </authorList>
    </citation>
    <scope>NUCLEOTIDE SEQUENCE [LARGE SCALE GENOMIC DNA]</scope>
    <source>
        <strain evidence="3 4">ICT_H3.1</strain>
    </source>
</reference>
<dbReference type="Gene3D" id="2.60.120.1440">
    <property type="match status" value="1"/>
</dbReference>
<evidence type="ECO:0000256" key="1">
    <source>
        <dbReference type="SAM" id="Phobius"/>
    </source>
</evidence>
<name>A0ABT0UD27_9BACT</name>
<dbReference type="RefSeq" id="WP_250933252.1">
    <property type="nucleotide sequence ID" value="NZ_JAMQBK010000113.1"/>
</dbReference>